<accession>A0A3N0IWE2</accession>
<evidence type="ECO:0000313" key="3">
    <source>
        <dbReference type="EMBL" id="RNM40652.1"/>
    </source>
</evidence>
<evidence type="ECO:0000256" key="1">
    <source>
        <dbReference type="SAM" id="MobiDB-lite"/>
    </source>
</evidence>
<dbReference type="RefSeq" id="WP_123269730.1">
    <property type="nucleotide sequence ID" value="NZ_QICC01000070.1"/>
</dbReference>
<reference evidence="4" key="1">
    <citation type="submission" date="2018-05" db="EMBL/GenBank/DDBJ databases">
        <title>Genome Sequencing of selected type strains of the family Eggerthellaceae.</title>
        <authorList>
            <person name="Danylec N."/>
            <person name="Stoll D.A."/>
            <person name="Doetsch A."/>
            <person name="Huch M."/>
        </authorList>
    </citation>
    <scope>NUCLEOTIDE SEQUENCE [LARGE SCALE GENOMIC DNA]</scope>
    <source>
        <strain evidence="4">DSM 16107</strain>
    </source>
</reference>
<comment type="caution">
    <text evidence="3">The sequence shown here is derived from an EMBL/GenBank/DDBJ whole genome shotgun (WGS) entry which is preliminary data.</text>
</comment>
<proteinExistence type="predicted"/>
<organism evidence="3 4">
    <name type="scientific">Eggerthella sinensis</name>
    <dbReference type="NCBI Taxonomy" id="242230"/>
    <lineage>
        <taxon>Bacteria</taxon>
        <taxon>Bacillati</taxon>
        <taxon>Actinomycetota</taxon>
        <taxon>Coriobacteriia</taxon>
        <taxon>Eggerthellales</taxon>
        <taxon>Eggerthellaceae</taxon>
        <taxon>Eggerthella</taxon>
    </lineage>
</organism>
<dbReference type="AlphaFoldDB" id="A0A3N0IWE2"/>
<evidence type="ECO:0000313" key="4">
    <source>
        <dbReference type="Proteomes" id="UP000270112"/>
    </source>
</evidence>
<sequence>MSSGKRVVLIIATILVIGGSAISFGAFAAAGFNFQNLSTEARNWAPVTKTFEPEADAAHTAIIVNDGGENVRIEASDGDAIEVTYWTNDNKTFDIADNGGVLSIEGSREPMIGVMMIGSLEDHTTVVKVPRSYAGSLEVGVSSGNIAINNLGTLTSVKATTASGYIDVARFEADSLVMQVTSGNVQASNIKATYVDAAAMSGSVNLDDVEADETVKLDTTSGNQRMRGVSALSIDAHIASGNIDANGIAADYVKLDATSGNLTGSFTGADTDYVIEASATSGNVSAPAGNATATKHVIAHSMSGNVTLSFASGGPNITSGSDAPEAPEPPEAPEAPEAPVM</sequence>
<dbReference type="Proteomes" id="UP000270112">
    <property type="component" value="Unassembled WGS sequence"/>
</dbReference>
<dbReference type="InterPro" id="IPR025164">
    <property type="entry name" value="Toastrack_DUF4097"/>
</dbReference>
<dbReference type="EMBL" id="QICC01000070">
    <property type="protein sequence ID" value="RNM40652.1"/>
    <property type="molecule type" value="Genomic_DNA"/>
</dbReference>
<dbReference type="Pfam" id="PF13349">
    <property type="entry name" value="DUF4097"/>
    <property type="match status" value="1"/>
</dbReference>
<feature type="compositionally biased region" description="Polar residues" evidence="1">
    <location>
        <begin position="310"/>
        <end position="321"/>
    </location>
</feature>
<protein>
    <recommendedName>
        <fullName evidence="2">DUF4097 domain-containing protein</fullName>
    </recommendedName>
</protein>
<feature type="region of interest" description="Disordered" evidence="1">
    <location>
        <begin position="310"/>
        <end position="341"/>
    </location>
</feature>
<name>A0A3N0IWE2_9ACTN</name>
<dbReference type="Gene3D" id="2.160.20.120">
    <property type="match status" value="1"/>
</dbReference>
<evidence type="ECO:0000259" key="2">
    <source>
        <dbReference type="Pfam" id="PF13349"/>
    </source>
</evidence>
<gene>
    <name evidence="3" type="ORF">DMP09_13365</name>
</gene>
<feature type="domain" description="DUF4097" evidence="2">
    <location>
        <begin position="60"/>
        <end position="308"/>
    </location>
</feature>